<dbReference type="NCBIfam" id="TIGR02111">
    <property type="entry name" value="PQQ_syn_pqqC"/>
    <property type="match status" value="1"/>
</dbReference>
<dbReference type="InterPro" id="IPR039068">
    <property type="entry name" value="PqqC-like"/>
</dbReference>
<dbReference type="Proteomes" id="UP000593737">
    <property type="component" value="Chromosome"/>
</dbReference>
<keyword evidence="1 3" id="KW-0884">PQQ biosynthesis</keyword>
<sequence length="264" mass="30747">MGWDGDLLVRMKDNHHRDRLSEDAFIEWLKREGSRRYHDHHPFHQLMHNGNLTKTQLQQWVLNRYYYQTRIPIKDALIVAKSEDPAFRRAWLRRIQDHDGEQQGAGGLALWLELARGVSLDAEVVRSCRYVLPGVRLACDEYVSFVRAAPLLDAVASSLTELFAPSLMARRLEAWREHYPWVRSASLEYFQLRIARATLDSSQAVEFVVQHATTYALQERCVKALIRKADILWTMLDQLSMAYVDRRSKPNRTADESRHHQAPA</sequence>
<dbReference type="GO" id="GO:0033732">
    <property type="term" value="F:pyrroloquinoline-quinone synthase activity"/>
    <property type="evidence" value="ECO:0007669"/>
    <property type="project" value="UniProtKB-EC"/>
</dbReference>
<evidence type="ECO:0000256" key="1">
    <source>
        <dbReference type="ARBA" id="ARBA00022905"/>
    </source>
</evidence>
<dbReference type="PANTHER" id="PTHR40279">
    <property type="entry name" value="PQQC-LIKE PROTEIN"/>
    <property type="match status" value="1"/>
</dbReference>
<evidence type="ECO:0000259" key="4">
    <source>
        <dbReference type="Pfam" id="PF03070"/>
    </source>
</evidence>
<comment type="catalytic activity">
    <reaction evidence="3">
        <text>6-(2-amino-2-carboxyethyl)-7,8-dioxo-1,2,3,4,7,8-hexahydroquinoline-2,4-dicarboxylate + 3 O2 = pyrroloquinoline quinone + 2 H2O2 + 2 H2O + H(+)</text>
        <dbReference type="Rhea" id="RHEA:10692"/>
        <dbReference type="ChEBI" id="CHEBI:15377"/>
        <dbReference type="ChEBI" id="CHEBI:15378"/>
        <dbReference type="ChEBI" id="CHEBI:15379"/>
        <dbReference type="ChEBI" id="CHEBI:16240"/>
        <dbReference type="ChEBI" id="CHEBI:58442"/>
        <dbReference type="ChEBI" id="CHEBI:58778"/>
        <dbReference type="EC" id="1.3.3.11"/>
    </reaction>
</comment>
<dbReference type="EC" id="1.3.3.11" evidence="3"/>
<accession>A0A7S8FEY4</accession>
<dbReference type="KEGG" id="nkf:Nkreftii_002328"/>
<evidence type="ECO:0000313" key="5">
    <source>
        <dbReference type="EMBL" id="QPD04554.1"/>
    </source>
</evidence>
<organism evidence="5 6">
    <name type="scientific">Candidatus Nitrospira kreftii</name>
    <dbReference type="NCBI Taxonomy" id="2652173"/>
    <lineage>
        <taxon>Bacteria</taxon>
        <taxon>Pseudomonadati</taxon>
        <taxon>Nitrospirota</taxon>
        <taxon>Nitrospiria</taxon>
        <taxon>Nitrospirales</taxon>
        <taxon>Nitrospiraceae</taxon>
        <taxon>Nitrospira</taxon>
    </lineage>
</organism>
<feature type="domain" description="Thiaminase-2/PQQC" evidence="4">
    <location>
        <begin position="36"/>
        <end position="237"/>
    </location>
</feature>
<gene>
    <name evidence="3" type="primary">pqqC</name>
    <name evidence="5" type="ORF">Nkreftii_002328</name>
</gene>
<dbReference type="GO" id="GO:0018189">
    <property type="term" value="P:pyrroloquinoline quinone biosynthetic process"/>
    <property type="evidence" value="ECO:0007669"/>
    <property type="project" value="UniProtKB-UniRule"/>
</dbReference>
<evidence type="ECO:0000313" key="6">
    <source>
        <dbReference type="Proteomes" id="UP000593737"/>
    </source>
</evidence>
<keyword evidence="2 3" id="KW-0560">Oxidoreductase</keyword>
<evidence type="ECO:0000256" key="3">
    <source>
        <dbReference type="HAMAP-Rule" id="MF_00654"/>
    </source>
</evidence>
<dbReference type="Pfam" id="PF03070">
    <property type="entry name" value="TENA_THI-4"/>
    <property type="match status" value="1"/>
</dbReference>
<dbReference type="InterPro" id="IPR016084">
    <property type="entry name" value="Haem_Oase-like_multi-hlx"/>
</dbReference>
<dbReference type="SUPFAM" id="SSF48613">
    <property type="entry name" value="Heme oxygenase-like"/>
    <property type="match status" value="1"/>
</dbReference>
<proteinExistence type="inferred from homology"/>
<dbReference type="UniPathway" id="UPA00539"/>
<protein>
    <recommendedName>
        <fullName evidence="3">Pyrroloquinoline-quinone synthase</fullName>
        <ecNumber evidence="3">1.3.3.11</ecNumber>
    </recommendedName>
    <alternativeName>
        <fullName evidence="3">Coenzyme PQQ synthesis protein C</fullName>
    </alternativeName>
    <alternativeName>
        <fullName evidence="3">Pyrroloquinoline quinone biosynthesis protein C</fullName>
    </alternativeName>
</protein>
<dbReference type="Gene3D" id="1.20.910.10">
    <property type="entry name" value="Heme oxygenase-like"/>
    <property type="match status" value="1"/>
</dbReference>
<name>A0A7S8FEY4_9BACT</name>
<comment type="function">
    <text evidence="3">Ring cyclization and eight-electron oxidation of 3a-(2-amino-2-carboxyethyl)-4,5-dioxo-4,5,6,7,8,9-hexahydroquinoline-7,9-dicarboxylic-acid to PQQ.</text>
</comment>
<dbReference type="EMBL" id="CP047423">
    <property type="protein sequence ID" value="QPD04554.1"/>
    <property type="molecule type" value="Genomic_DNA"/>
</dbReference>
<dbReference type="InterPro" id="IPR004305">
    <property type="entry name" value="Thiaminase-2/PQQC"/>
</dbReference>
<dbReference type="AlphaFoldDB" id="A0A7S8FEY4"/>
<comment type="pathway">
    <text evidence="3">Cofactor biosynthesis; pyrroloquinoline quinone biosynthesis.</text>
</comment>
<dbReference type="InterPro" id="IPR011845">
    <property type="entry name" value="PqqC"/>
</dbReference>
<comment type="similarity">
    <text evidence="3">Belongs to the PqqC family.</text>
</comment>
<dbReference type="PANTHER" id="PTHR40279:SF3">
    <property type="entry name" value="4-AMINOBENZOATE SYNTHASE"/>
    <property type="match status" value="1"/>
</dbReference>
<evidence type="ECO:0000256" key="2">
    <source>
        <dbReference type="ARBA" id="ARBA00023002"/>
    </source>
</evidence>
<dbReference type="HAMAP" id="MF_00654">
    <property type="entry name" value="PQQ_syn_PqqC"/>
    <property type="match status" value="1"/>
</dbReference>
<reference evidence="5 6" key="1">
    <citation type="journal article" date="2020" name="ISME J.">
        <title>Enrichment and physiological characterization of a novel comammox Nitrospira indicates ammonium inhibition of complete nitrification.</title>
        <authorList>
            <person name="Sakoula D."/>
            <person name="Koch H."/>
            <person name="Frank J."/>
            <person name="Jetten M.S.M."/>
            <person name="van Kessel M.A.H.J."/>
            <person name="Lucker S."/>
        </authorList>
    </citation>
    <scope>NUCLEOTIDE SEQUENCE [LARGE SCALE GENOMIC DNA]</scope>
    <source>
        <strain evidence="5">Comreactor17</strain>
    </source>
</reference>